<name>A0A6U4AQF1_9STRA</name>
<keyword evidence="3" id="KW-0732">Signal</keyword>
<proteinExistence type="predicted"/>
<feature type="compositionally biased region" description="Basic and acidic residues" evidence="1">
    <location>
        <begin position="159"/>
        <end position="171"/>
    </location>
</feature>
<organism evidence="4">
    <name type="scientific">Ditylum brightwellii</name>
    <dbReference type="NCBI Taxonomy" id="49249"/>
    <lineage>
        <taxon>Eukaryota</taxon>
        <taxon>Sar</taxon>
        <taxon>Stramenopiles</taxon>
        <taxon>Ochrophyta</taxon>
        <taxon>Bacillariophyta</taxon>
        <taxon>Mediophyceae</taxon>
        <taxon>Lithodesmiophycidae</taxon>
        <taxon>Lithodesmiales</taxon>
        <taxon>Lithodesmiaceae</taxon>
        <taxon>Ditylum</taxon>
    </lineage>
</organism>
<protein>
    <recommendedName>
        <fullName evidence="5">Transmembrane protein</fullName>
    </recommendedName>
</protein>
<sequence>MKTSKLLCALLALVPSVNAFTTTTATRQAFVASSRSTSPTAQNMIPPEHILSTASTYISTIDADIDSIPTDQFGLVFAGGIVVMFGGVVSALIVGFLLENGNLYANVVADSMAEQQASGEDTFWESLSPQDRSKAEEMVKQLRESKMEGGGGAAGTTEVKTEKTAEKKEEMAMFSDYDD</sequence>
<keyword evidence="2" id="KW-0812">Transmembrane</keyword>
<feature type="region of interest" description="Disordered" evidence="1">
    <location>
        <begin position="144"/>
        <end position="179"/>
    </location>
</feature>
<feature type="signal peptide" evidence="3">
    <location>
        <begin position="1"/>
        <end position="19"/>
    </location>
</feature>
<evidence type="ECO:0008006" key="5">
    <source>
        <dbReference type="Google" id="ProtNLM"/>
    </source>
</evidence>
<dbReference type="EMBL" id="HBGN01005496">
    <property type="protein sequence ID" value="CAD9317150.1"/>
    <property type="molecule type" value="Transcribed_RNA"/>
</dbReference>
<evidence type="ECO:0000256" key="2">
    <source>
        <dbReference type="SAM" id="Phobius"/>
    </source>
</evidence>
<dbReference type="AlphaFoldDB" id="A0A6U4AQF1"/>
<evidence type="ECO:0000313" key="4">
    <source>
        <dbReference type="EMBL" id="CAD9317150.1"/>
    </source>
</evidence>
<evidence type="ECO:0000256" key="1">
    <source>
        <dbReference type="SAM" id="MobiDB-lite"/>
    </source>
</evidence>
<keyword evidence="2" id="KW-1133">Transmembrane helix</keyword>
<evidence type="ECO:0000256" key="3">
    <source>
        <dbReference type="SAM" id="SignalP"/>
    </source>
</evidence>
<accession>A0A6U4AQF1</accession>
<gene>
    <name evidence="4" type="ORF">DBRI1063_LOCUS3558</name>
</gene>
<feature type="chain" id="PRO_5030160298" description="Transmembrane protein" evidence="3">
    <location>
        <begin position="20"/>
        <end position="179"/>
    </location>
</feature>
<reference evidence="4" key="1">
    <citation type="submission" date="2021-01" db="EMBL/GenBank/DDBJ databases">
        <authorList>
            <person name="Corre E."/>
            <person name="Pelletier E."/>
            <person name="Niang G."/>
            <person name="Scheremetjew M."/>
            <person name="Finn R."/>
            <person name="Kale V."/>
            <person name="Holt S."/>
            <person name="Cochrane G."/>
            <person name="Meng A."/>
            <person name="Brown T."/>
            <person name="Cohen L."/>
        </authorList>
    </citation>
    <scope>NUCLEOTIDE SEQUENCE</scope>
    <source>
        <strain evidence="4">Pop2</strain>
    </source>
</reference>
<feature type="transmembrane region" description="Helical" evidence="2">
    <location>
        <begin position="75"/>
        <end position="98"/>
    </location>
</feature>
<keyword evidence="2" id="KW-0472">Membrane</keyword>